<dbReference type="InterPro" id="IPR018060">
    <property type="entry name" value="HTH_AraC"/>
</dbReference>
<dbReference type="InterPro" id="IPR032783">
    <property type="entry name" value="AraC_lig"/>
</dbReference>
<dbReference type="Proteomes" id="UP000317039">
    <property type="component" value="Chromosome"/>
</dbReference>
<protein>
    <submittedName>
        <fullName evidence="6">AraC family transcriptional regulator</fullName>
    </submittedName>
</protein>
<dbReference type="InterPro" id="IPR050204">
    <property type="entry name" value="AraC_XylS_family_regulators"/>
</dbReference>
<organism evidence="6 7">
    <name type="scientific">Nocardia otitidiscaviarum</name>
    <dbReference type="NCBI Taxonomy" id="1823"/>
    <lineage>
        <taxon>Bacteria</taxon>
        <taxon>Bacillati</taxon>
        <taxon>Actinomycetota</taxon>
        <taxon>Actinomycetes</taxon>
        <taxon>Mycobacteriales</taxon>
        <taxon>Nocardiaceae</taxon>
        <taxon>Nocardia</taxon>
    </lineage>
</organism>
<dbReference type="KEGG" id="nod:FOH10_25325"/>
<feature type="region of interest" description="Disordered" evidence="4">
    <location>
        <begin position="1"/>
        <end position="26"/>
    </location>
</feature>
<feature type="domain" description="HTH araC/xylS-type" evidence="5">
    <location>
        <begin position="267"/>
        <end position="365"/>
    </location>
</feature>
<evidence type="ECO:0000259" key="5">
    <source>
        <dbReference type="PROSITE" id="PS01124"/>
    </source>
</evidence>
<dbReference type="InterPro" id="IPR009057">
    <property type="entry name" value="Homeodomain-like_sf"/>
</dbReference>
<dbReference type="GO" id="GO:0043565">
    <property type="term" value="F:sequence-specific DNA binding"/>
    <property type="evidence" value="ECO:0007669"/>
    <property type="project" value="InterPro"/>
</dbReference>
<dbReference type="AlphaFoldDB" id="A0A516NRP2"/>
<keyword evidence="3" id="KW-0804">Transcription</keyword>
<evidence type="ECO:0000256" key="3">
    <source>
        <dbReference type="ARBA" id="ARBA00023163"/>
    </source>
</evidence>
<dbReference type="PROSITE" id="PS00041">
    <property type="entry name" value="HTH_ARAC_FAMILY_1"/>
    <property type="match status" value="1"/>
</dbReference>
<dbReference type="PROSITE" id="PS01124">
    <property type="entry name" value="HTH_ARAC_FAMILY_2"/>
    <property type="match status" value="1"/>
</dbReference>
<accession>A0A516NRP2</accession>
<dbReference type="Pfam" id="PF12833">
    <property type="entry name" value="HTH_18"/>
    <property type="match status" value="1"/>
</dbReference>
<keyword evidence="1" id="KW-0805">Transcription regulation</keyword>
<evidence type="ECO:0000313" key="6">
    <source>
        <dbReference type="EMBL" id="QDP81551.1"/>
    </source>
</evidence>
<dbReference type="InterPro" id="IPR018062">
    <property type="entry name" value="HTH_AraC-typ_CS"/>
</dbReference>
<evidence type="ECO:0000313" key="7">
    <source>
        <dbReference type="Proteomes" id="UP000317039"/>
    </source>
</evidence>
<evidence type="ECO:0000256" key="2">
    <source>
        <dbReference type="ARBA" id="ARBA00023125"/>
    </source>
</evidence>
<reference evidence="6 7" key="1">
    <citation type="submission" date="2019-07" db="EMBL/GenBank/DDBJ databases">
        <title>Complete Genome Sequence and Methylome Analysis of Nocardia otitidis-caviarum NEB252.</title>
        <authorList>
            <person name="Fomenkov A."/>
            <person name="Anton B.P."/>
            <person name="Vincze T."/>
            <person name="Roberts R.J."/>
        </authorList>
    </citation>
    <scope>NUCLEOTIDE SEQUENCE [LARGE SCALE GENOMIC DNA]</scope>
    <source>
        <strain evidence="6 7">NEB252</strain>
    </source>
</reference>
<keyword evidence="2" id="KW-0238">DNA-binding</keyword>
<evidence type="ECO:0000256" key="4">
    <source>
        <dbReference type="SAM" id="MobiDB-lite"/>
    </source>
</evidence>
<dbReference type="PANTHER" id="PTHR46796:SF13">
    <property type="entry name" value="HTH-TYPE TRANSCRIPTIONAL ACTIVATOR RHAS"/>
    <property type="match status" value="1"/>
</dbReference>
<evidence type="ECO:0000256" key="1">
    <source>
        <dbReference type="ARBA" id="ARBA00023015"/>
    </source>
</evidence>
<proteinExistence type="predicted"/>
<dbReference type="SMART" id="SM00342">
    <property type="entry name" value="HTH_ARAC"/>
    <property type="match status" value="1"/>
</dbReference>
<dbReference type="PANTHER" id="PTHR46796">
    <property type="entry name" value="HTH-TYPE TRANSCRIPTIONAL ACTIVATOR RHAS-RELATED"/>
    <property type="match status" value="1"/>
</dbReference>
<dbReference type="Pfam" id="PF12852">
    <property type="entry name" value="Cupin_6"/>
    <property type="match status" value="1"/>
</dbReference>
<dbReference type="SUPFAM" id="SSF46689">
    <property type="entry name" value="Homeodomain-like"/>
    <property type="match status" value="2"/>
</dbReference>
<name>A0A516NRP2_9NOCA</name>
<sequence length="372" mass="40269">MRSTPSPGIAPRETRPAHGTAVSAVGTSASWSTPRFRARIPVEKRPRICHRRVVDALASLLEGPRARGAFVMRSSFDPPWSLRIEDEAPLTVVAVVRGGGWIVPDARGGTPVAPRPLRTGDVAVFRGPDHYTIADDPGTAPQVIIHPGQITTTPDGEVLCETLSLGVRSWGTAVDAETVLVTGTYEHESATGRRLLRALPPMVVLGRGEFDTRVLDLLVDEAAKDLPAQGAMLDRLLDLLTIAALRAWFARSDAPAWYHAYADPLVGRALRLMQHNPAHPWTVAALAGEVGVSRAALARRFTELVGEPPMAFLTEWRLALAADLLHESDATLETIARRVGYGSAFALSTAFKRHFGVSPRDHRDAAVRERTA</sequence>
<dbReference type="GO" id="GO:0003700">
    <property type="term" value="F:DNA-binding transcription factor activity"/>
    <property type="evidence" value="ECO:0007669"/>
    <property type="project" value="InterPro"/>
</dbReference>
<gene>
    <name evidence="6" type="ORF">FOH10_25325</name>
</gene>
<dbReference type="EMBL" id="CP041695">
    <property type="protein sequence ID" value="QDP81551.1"/>
    <property type="molecule type" value="Genomic_DNA"/>
</dbReference>
<dbReference type="Gene3D" id="1.10.10.60">
    <property type="entry name" value="Homeodomain-like"/>
    <property type="match status" value="2"/>
</dbReference>